<sequence>WSARWSGFVKCPITGEVTFIAEAQDGIRITISNTIVIDSLKEGGIHTGKVNMTRGQKAPIKLEFVSSSKKALLRLYWQWAGKEKEIIPASALSHSTEGLPKEFMVFDFDNRPSEQDDDDDEPEFLDFLPRFTGGQPPYADTDYHDGRFRPAVGAHNFEVIRCNRTYPVLVTDDIPSYPDAGIENVGFTYNHAPMLSYCQNKFWLLYRSGPVHEHQQPCYALITWSEDGRTWHKPQTVFPARKFRNRKKEDSIQYSISHQRMGWYVSPEGKLIACAYYGMPGTPNDGKGIGRVVREIKGPGKYGPIYWVRYNEFQGYSKDNSPHYPYYKEAPDKGFVKAIDELLANKLMMQQWYEEDQDNTNNFFAYTGYRVRYLKAFNWYYLPDGGIVG</sequence>
<feature type="non-terminal residue" evidence="2">
    <location>
        <position position="389"/>
    </location>
</feature>
<dbReference type="InterPro" id="IPR056425">
    <property type="entry name" value="Beta-prop_BT_1020"/>
</dbReference>
<dbReference type="PROSITE" id="PS51820">
    <property type="entry name" value="PA14"/>
    <property type="match status" value="1"/>
</dbReference>
<dbReference type="Gene3D" id="3.90.182.10">
    <property type="entry name" value="Toxin - Anthrax Protective Antigen,domain 1"/>
    <property type="match status" value="1"/>
</dbReference>
<gene>
    <name evidence="2" type="ORF">S01H1_14818</name>
</gene>
<dbReference type="Pfam" id="PF24067">
    <property type="entry name" value="Beta-prop_BT_1020"/>
    <property type="match status" value="1"/>
</dbReference>
<comment type="caution">
    <text evidence="2">The sequence shown here is derived from an EMBL/GenBank/DDBJ whole genome shotgun (WGS) entry which is preliminary data.</text>
</comment>
<dbReference type="Pfam" id="PF07691">
    <property type="entry name" value="PA14"/>
    <property type="match status" value="1"/>
</dbReference>
<dbReference type="SUPFAM" id="SSF56988">
    <property type="entry name" value="Anthrax protective antigen"/>
    <property type="match status" value="1"/>
</dbReference>
<dbReference type="InterPro" id="IPR037524">
    <property type="entry name" value="PA14/GLEYA"/>
</dbReference>
<accession>X0RIM8</accession>
<dbReference type="AlphaFoldDB" id="X0RIM8"/>
<protein>
    <recommendedName>
        <fullName evidence="1">PA14 domain-containing protein</fullName>
    </recommendedName>
</protein>
<dbReference type="InterPro" id="IPR011658">
    <property type="entry name" value="PA14_dom"/>
</dbReference>
<evidence type="ECO:0000313" key="2">
    <source>
        <dbReference type="EMBL" id="GAF68618.1"/>
    </source>
</evidence>
<proteinExistence type="predicted"/>
<feature type="domain" description="PA14" evidence="1">
    <location>
        <begin position="1"/>
        <end position="91"/>
    </location>
</feature>
<dbReference type="EMBL" id="BARS01007721">
    <property type="protein sequence ID" value="GAF68618.1"/>
    <property type="molecule type" value="Genomic_DNA"/>
</dbReference>
<reference evidence="2" key="1">
    <citation type="journal article" date="2014" name="Front. Microbiol.">
        <title>High frequency of phylogenetically diverse reductive dehalogenase-homologous genes in deep subseafloor sedimentary metagenomes.</title>
        <authorList>
            <person name="Kawai M."/>
            <person name="Futagami T."/>
            <person name="Toyoda A."/>
            <person name="Takaki Y."/>
            <person name="Nishi S."/>
            <person name="Hori S."/>
            <person name="Arai W."/>
            <person name="Tsubouchi T."/>
            <person name="Morono Y."/>
            <person name="Uchiyama I."/>
            <person name="Ito T."/>
            <person name="Fujiyama A."/>
            <person name="Inagaki F."/>
            <person name="Takami H."/>
        </authorList>
    </citation>
    <scope>NUCLEOTIDE SEQUENCE</scope>
    <source>
        <strain evidence="2">Expedition CK06-06</strain>
    </source>
</reference>
<name>X0RIM8_9ZZZZ</name>
<feature type="non-terminal residue" evidence="2">
    <location>
        <position position="1"/>
    </location>
</feature>
<organism evidence="2">
    <name type="scientific">marine sediment metagenome</name>
    <dbReference type="NCBI Taxonomy" id="412755"/>
    <lineage>
        <taxon>unclassified sequences</taxon>
        <taxon>metagenomes</taxon>
        <taxon>ecological metagenomes</taxon>
    </lineage>
</organism>
<evidence type="ECO:0000259" key="1">
    <source>
        <dbReference type="PROSITE" id="PS51820"/>
    </source>
</evidence>